<protein>
    <submittedName>
        <fullName evidence="3">ABC transporter substrate-binding protein</fullName>
    </submittedName>
</protein>
<sequence>MPTDECSRPSTTVSAPNTTSRRAFVSAAGAGATLGLAGCLGGDEDDTIKVGFVFATSGPYSLLGESHINGFQLRIDEELGGELDGREVEYVQRDTGGDPETGVTIAEEFIQSEDVDFLVGPVSGAVAFAMEPIVGQYEDEVVWLSTNSANNDLSYARGEYQTRNMFLGYQAWQLAAATGEWVYDNLGETAALSYADYAAGIEYTEDFQDGYEEAGGEVLGDVAMPLGEDDYSPYLSTIEDTDAEVVWSFFAGADAVNYIRDFHEFGLDEEMTQAGAAFLLSADTLEAQGEAAEGKYSSSIYTLDYESETNDEFKSSYESAYDTDPNIYAVLSYDGAQMMETAVEETGGVNPPELIEAMEGMELDSPRGPFEMDPDLHVPVHDVHMREVQMDDDGEPYNEVVDTIESVRPPW</sequence>
<dbReference type="PANTHER" id="PTHR30483">
    <property type="entry name" value="LEUCINE-SPECIFIC-BINDING PROTEIN"/>
    <property type="match status" value="1"/>
</dbReference>
<dbReference type="Pfam" id="PF13458">
    <property type="entry name" value="Peripla_BP_6"/>
    <property type="match status" value="1"/>
</dbReference>
<dbReference type="InterPro" id="IPR028081">
    <property type="entry name" value="Leu-bd"/>
</dbReference>
<evidence type="ECO:0000313" key="4">
    <source>
        <dbReference type="Proteomes" id="UP000281431"/>
    </source>
</evidence>
<keyword evidence="4" id="KW-1185">Reference proteome</keyword>
<dbReference type="Proteomes" id="UP000281431">
    <property type="component" value="Unassembled WGS sequence"/>
</dbReference>
<reference evidence="3 4" key="1">
    <citation type="submission" date="2018-10" db="EMBL/GenBank/DDBJ databases">
        <title>Natrarchaeobius chitinivorans gen. nov., sp. nov., and Natrarchaeobius haloalkaliphilus sp. nov., alkaliphilic, chitin-utilizing haloarchaea from hypersaline alkaline lakes.</title>
        <authorList>
            <person name="Sorokin D.Y."/>
            <person name="Elcheninov A.G."/>
            <person name="Kostrikina N.A."/>
            <person name="Bale N.J."/>
            <person name="Sinninghe Damste J.S."/>
            <person name="Khijniak T.V."/>
            <person name="Kublanov I.V."/>
            <person name="Toshchakov S.V."/>
        </authorList>
    </citation>
    <scope>NUCLEOTIDE SEQUENCE [LARGE SCALE GENOMIC DNA]</scope>
    <source>
        <strain evidence="3 4">AArcht7</strain>
    </source>
</reference>
<feature type="domain" description="Leucine-binding protein" evidence="2">
    <location>
        <begin position="47"/>
        <end position="392"/>
    </location>
</feature>
<accession>A0A3N6NJY9</accession>
<evidence type="ECO:0000256" key="1">
    <source>
        <dbReference type="ARBA" id="ARBA00022729"/>
    </source>
</evidence>
<dbReference type="SUPFAM" id="SSF53822">
    <property type="entry name" value="Periplasmic binding protein-like I"/>
    <property type="match status" value="1"/>
</dbReference>
<dbReference type="InterPro" id="IPR028082">
    <property type="entry name" value="Peripla_BP_I"/>
</dbReference>
<dbReference type="PANTHER" id="PTHR30483:SF6">
    <property type="entry name" value="PERIPLASMIC BINDING PROTEIN OF ABC TRANSPORTER FOR NATURAL AMINO ACIDS"/>
    <property type="match status" value="1"/>
</dbReference>
<proteinExistence type="predicted"/>
<dbReference type="Gene3D" id="3.40.50.2300">
    <property type="match status" value="2"/>
</dbReference>
<gene>
    <name evidence="3" type="ORF">EA472_14720</name>
</gene>
<evidence type="ECO:0000313" key="3">
    <source>
        <dbReference type="EMBL" id="RQG99472.1"/>
    </source>
</evidence>
<dbReference type="AlphaFoldDB" id="A0A3N6NJY9"/>
<dbReference type="OrthoDB" id="264684at2157"/>
<keyword evidence="1" id="KW-0732">Signal</keyword>
<dbReference type="InterPro" id="IPR051010">
    <property type="entry name" value="BCAA_transport"/>
</dbReference>
<comment type="caution">
    <text evidence="3">The sequence shown here is derived from an EMBL/GenBank/DDBJ whole genome shotgun (WGS) entry which is preliminary data.</text>
</comment>
<dbReference type="EMBL" id="REFZ01000009">
    <property type="protein sequence ID" value="RQG99472.1"/>
    <property type="molecule type" value="Genomic_DNA"/>
</dbReference>
<evidence type="ECO:0000259" key="2">
    <source>
        <dbReference type="Pfam" id="PF13458"/>
    </source>
</evidence>
<name>A0A3N6NJY9_NATCH</name>
<organism evidence="3 4">
    <name type="scientific">Natrarchaeobius chitinivorans</name>
    <dbReference type="NCBI Taxonomy" id="1679083"/>
    <lineage>
        <taxon>Archaea</taxon>
        <taxon>Methanobacteriati</taxon>
        <taxon>Methanobacteriota</taxon>
        <taxon>Stenosarchaea group</taxon>
        <taxon>Halobacteria</taxon>
        <taxon>Halobacteriales</taxon>
        <taxon>Natrialbaceae</taxon>
        <taxon>Natrarchaeobius</taxon>
    </lineage>
</organism>